<comment type="caution">
    <text evidence="1">The sequence shown here is derived from an EMBL/GenBank/DDBJ whole genome shotgun (WGS) entry which is preliminary data.</text>
</comment>
<dbReference type="Proteomes" id="UP000593575">
    <property type="component" value="Unassembled WGS sequence"/>
</dbReference>
<gene>
    <name evidence="1" type="ORF">Goarm_019187</name>
</gene>
<evidence type="ECO:0000313" key="2">
    <source>
        <dbReference type="Proteomes" id="UP000593575"/>
    </source>
</evidence>
<sequence length="19" mass="2245">MFQKDTLQCMMGRAKRRGS</sequence>
<keyword evidence="2" id="KW-1185">Reference proteome</keyword>
<organism evidence="1 2">
    <name type="scientific">Gossypium armourianum</name>
    <dbReference type="NCBI Taxonomy" id="34283"/>
    <lineage>
        <taxon>Eukaryota</taxon>
        <taxon>Viridiplantae</taxon>
        <taxon>Streptophyta</taxon>
        <taxon>Embryophyta</taxon>
        <taxon>Tracheophyta</taxon>
        <taxon>Spermatophyta</taxon>
        <taxon>Magnoliopsida</taxon>
        <taxon>eudicotyledons</taxon>
        <taxon>Gunneridae</taxon>
        <taxon>Pentapetalae</taxon>
        <taxon>rosids</taxon>
        <taxon>malvids</taxon>
        <taxon>Malvales</taxon>
        <taxon>Malvaceae</taxon>
        <taxon>Malvoideae</taxon>
        <taxon>Gossypium</taxon>
    </lineage>
</organism>
<dbReference type="EMBL" id="JABFAE010000001">
    <property type="protein sequence ID" value="MBA0822382.1"/>
    <property type="molecule type" value="Genomic_DNA"/>
</dbReference>
<protein>
    <submittedName>
        <fullName evidence="1">Uncharacterized protein</fullName>
    </submittedName>
</protein>
<proteinExistence type="predicted"/>
<reference evidence="1 2" key="1">
    <citation type="journal article" date="2019" name="Genome Biol. Evol.">
        <title>Insights into the evolution of the New World diploid cottons (Gossypium, subgenus Houzingenia) based on genome sequencing.</title>
        <authorList>
            <person name="Grover C.E."/>
            <person name="Arick M.A. 2nd"/>
            <person name="Thrash A."/>
            <person name="Conover J.L."/>
            <person name="Sanders W.S."/>
            <person name="Peterson D.G."/>
            <person name="Frelichowski J.E."/>
            <person name="Scheffler J.A."/>
            <person name="Scheffler B.E."/>
            <person name="Wendel J.F."/>
        </authorList>
    </citation>
    <scope>NUCLEOTIDE SEQUENCE [LARGE SCALE GENOMIC DNA]</scope>
    <source>
        <strain evidence="1">6</strain>
        <tissue evidence="1">Leaf</tissue>
    </source>
</reference>
<name>A0A7J9IJT7_9ROSI</name>
<evidence type="ECO:0000313" key="1">
    <source>
        <dbReference type="EMBL" id="MBA0822382.1"/>
    </source>
</evidence>
<dbReference type="AlphaFoldDB" id="A0A7J9IJT7"/>
<accession>A0A7J9IJT7</accession>